<proteinExistence type="predicted"/>
<feature type="region of interest" description="Disordered" evidence="1">
    <location>
        <begin position="113"/>
        <end position="140"/>
    </location>
</feature>
<accession>A0AAD4MGF9</accession>
<dbReference type="EMBL" id="JAKKPZ010000832">
    <property type="protein sequence ID" value="KAI1692064.1"/>
    <property type="molecule type" value="Genomic_DNA"/>
</dbReference>
<evidence type="ECO:0000256" key="1">
    <source>
        <dbReference type="SAM" id="MobiDB-lite"/>
    </source>
</evidence>
<dbReference type="Proteomes" id="UP001201812">
    <property type="component" value="Unassembled WGS sequence"/>
</dbReference>
<reference evidence="2" key="1">
    <citation type="submission" date="2022-01" db="EMBL/GenBank/DDBJ databases">
        <title>Genome Sequence Resource for Two Populations of Ditylenchus destructor, the Migratory Endoparasitic Phytonematode.</title>
        <authorList>
            <person name="Zhang H."/>
            <person name="Lin R."/>
            <person name="Xie B."/>
        </authorList>
    </citation>
    <scope>NUCLEOTIDE SEQUENCE</scope>
    <source>
        <strain evidence="2">BazhouSP</strain>
    </source>
</reference>
<sequence>MFVIAPDSLQDRHGIHIHRRQPRVVSELAGDPPVEHHEHRIISALHQKIDDDPGVLAGLANLVDQNAPRYIAPAHEVVDRAEMRLVLRSQFQRVVGVPRFVLHLDPIEIPDLAGHSPDLKRDEGCQQRQRQTGRLDRKGPVERRLTKACSFADPVEQFGLGAGHPYLSAPRQPIEQRAPPAGVEMRGDLVEQQDRCAAGAVGDQLGMGEDNAQQQRLLLPRSSRVAQAALCRGA</sequence>
<evidence type="ECO:0000313" key="3">
    <source>
        <dbReference type="Proteomes" id="UP001201812"/>
    </source>
</evidence>
<gene>
    <name evidence="2" type="ORF">DdX_21459</name>
</gene>
<organism evidence="2 3">
    <name type="scientific">Ditylenchus destructor</name>
    <dbReference type="NCBI Taxonomy" id="166010"/>
    <lineage>
        <taxon>Eukaryota</taxon>
        <taxon>Metazoa</taxon>
        <taxon>Ecdysozoa</taxon>
        <taxon>Nematoda</taxon>
        <taxon>Chromadorea</taxon>
        <taxon>Rhabditida</taxon>
        <taxon>Tylenchina</taxon>
        <taxon>Tylenchomorpha</taxon>
        <taxon>Sphaerularioidea</taxon>
        <taxon>Anguinidae</taxon>
        <taxon>Anguininae</taxon>
        <taxon>Ditylenchus</taxon>
    </lineage>
</organism>
<keyword evidence="3" id="KW-1185">Reference proteome</keyword>
<protein>
    <submittedName>
        <fullName evidence="2">Uncharacterized protein</fullName>
    </submittedName>
</protein>
<comment type="caution">
    <text evidence="2">The sequence shown here is derived from an EMBL/GenBank/DDBJ whole genome shotgun (WGS) entry which is preliminary data.</text>
</comment>
<dbReference type="AlphaFoldDB" id="A0AAD4MGF9"/>
<evidence type="ECO:0000313" key="2">
    <source>
        <dbReference type="EMBL" id="KAI1692064.1"/>
    </source>
</evidence>
<name>A0AAD4MGF9_9BILA</name>